<comment type="caution">
    <text evidence="2">The sequence shown here is derived from an EMBL/GenBank/DDBJ whole genome shotgun (WGS) entry which is preliminary data.</text>
</comment>
<evidence type="ECO:0000313" key="2">
    <source>
        <dbReference type="EMBL" id="THH27420.1"/>
    </source>
</evidence>
<proteinExistence type="predicted"/>
<reference evidence="2 3" key="1">
    <citation type="submission" date="2019-02" db="EMBL/GenBank/DDBJ databases">
        <title>Genome sequencing of the rare red list fungi Antrodiella citrinella (Flaviporus citrinellus).</title>
        <authorList>
            <person name="Buettner E."/>
            <person name="Kellner H."/>
        </authorList>
    </citation>
    <scope>NUCLEOTIDE SEQUENCE [LARGE SCALE GENOMIC DNA]</scope>
    <source>
        <strain evidence="2 3">DSM 108506</strain>
    </source>
</reference>
<dbReference type="OrthoDB" id="9970124at2759"/>
<evidence type="ECO:0000256" key="1">
    <source>
        <dbReference type="SAM" id="MobiDB-lite"/>
    </source>
</evidence>
<sequence length="122" mass="13664">MVKNIDDSLHFFSTEKRTGEHSVPCKVSCDMCRSPIFDEGRNTVLAYPASFVFEDGRIPLDFQPTAHIFFSQRVMEVPDGIPKWSGHKGSSELMQELTNDEGKMPKYKGVPNADSNTPAKDP</sequence>
<dbReference type="SUPFAM" id="SSF51316">
    <property type="entry name" value="Mss4-like"/>
    <property type="match status" value="1"/>
</dbReference>
<evidence type="ECO:0000313" key="3">
    <source>
        <dbReference type="Proteomes" id="UP000308730"/>
    </source>
</evidence>
<name>A0A4S4MVN8_9APHY</name>
<accession>A0A4S4MVN8</accession>
<gene>
    <name evidence="2" type="ORF">EUX98_g6768</name>
</gene>
<dbReference type="PANTHER" id="PTHR33337:SF40">
    <property type="entry name" value="CENP-V_GFA DOMAIN-CONTAINING PROTEIN-RELATED"/>
    <property type="match status" value="1"/>
</dbReference>
<keyword evidence="3" id="KW-1185">Reference proteome</keyword>
<feature type="compositionally biased region" description="Polar residues" evidence="1">
    <location>
        <begin position="113"/>
        <end position="122"/>
    </location>
</feature>
<evidence type="ECO:0008006" key="4">
    <source>
        <dbReference type="Google" id="ProtNLM"/>
    </source>
</evidence>
<feature type="region of interest" description="Disordered" evidence="1">
    <location>
        <begin position="81"/>
        <end position="122"/>
    </location>
</feature>
<dbReference type="EMBL" id="SGPM01000253">
    <property type="protein sequence ID" value="THH27420.1"/>
    <property type="molecule type" value="Genomic_DNA"/>
</dbReference>
<protein>
    <recommendedName>
        <fullName evidence="4">CENP-V/GFA domain-containing protein</fullName>
    </recommendedName>
</protein>
<dbReference type="InterPro" id="IPR011057">
    <property type="entry name" value="Mss4-like_sf"/>
</dbReference>
<dbReference type="PANTHER" id="PTHR33337">
    <property type="entry name" value="GFA DOMAIN-CONTAINING PROTEIN"/>
    <property type="match status" value="1"/>
</dbReference>
<dbReference type="Proteomes" id="UP000308730">
    <property type="component" value="Unassembled WGS sequence"/>
</dbReference>
<dbReference type="AlphaFoldDB" id="A0A4S4MVN8"/>
<organism evidence="2 3">
    <name type="scientific">Antrodiella citrinella</name>
    <dbReference type="NCBI Taxonomy" id="2447956"/>
    <lineage>
        <taxon>Eukaryota</taxon>
        <taxon>Fungi</taxon>
        <taxon>Dikarya</taxon>
        <taxon>Basidiomycota</taxon>
        <taxon>Agaricomycotina</taxon>
        <taxon>Agaricomycetes</taxon>
        <taxon>Polyporales</taxon>
        <taxon>Steccherinaceae</taxon>
        <taxon>Antrodiella</taxon>
    </lineage>
</organism>